<evidence type="ECO:0000313" key="4">
    <source>
        <dbReference type="Proteomes" id="UP001054902"/>
    </source>
</evidence>
<feature type="compositionally biased region" description="Low complexity" evidence="2">
    <location>
        <begin position="88"/>
        <end position="121"/>
    </location>
</feature>
<gene>
    <name evidence="3" type="ORF">CTEN210_01281</name>
</gene>
<organism evidence="3 4">
    <name type="scientific">Chaetoceros tenuissimus</name>
    <dbReference type="NCBI Taxonomy" id="426638"/>
    <lineage>
        <taxon>Eukaryota</taxon>
        <taxon>Sar</taxon>
        <taxon>Stramenopiles</taxon>
        <taxon>Ochrophyta</taxon>
        <taxon>Bacillariophyta</taxon>
        <taxon>Coscinodiscophyceae</taxon>
        <taxon>Chaetocerotophycidae</taxon>
        <taxon>Chaetocerotales</taxon>
        <taxon>Chaetocerotaceae</taxon>
        <taxon>Chaetoceros</taxon>
    </lineage>
</organism>
<feature type="coiled-coil region" evidence="1">
    <location>
        <begin position="362"/>
        <end position="389"/>
    </location>
</feature>
<feature type="compositionally biased region" description="Basic residues" evidence="2">
    <location>
        <begin position="225"/>
        <end position="235"/>
    </location>
</feature>
<keyword evidence="4" id="KW-1185">Reference proteome</keyword>
<evidence type="ECO:0000256" key="2">
    <source>
        <dbReference type="SAM" id="MobiDB-lite"/>
    </source>
</evidence>
<keyword evidence="1" id="KW-0175">Coiled coil</keyword>
<feature type="region of interest" description="Disordered" evidence="2">
    <location>
        <begin position="18"/>
        <end position="121"/>
    </location>
</feature>
<comment type="caution">
    <text evidence="3">The sequence shown here is derived from an EMBL/GenBank/DDBJ whole genome shotgun (WGS) entry which is preliminary data.</text>
</comment>
<protein>
    <submittedName>
        <fullName evidence="3">Uncharacterized protein</fullName>
    </submittedName>
</protein>
<dbReference type="AlphaFoldDB" id="A0AAD3GZ87"/>
<proteinExistence type="predicted"/>
<dbReference type="Proteomes" id="UP001054902">
    <property type="component" value="Unassembled WGS sequence"/>
</dbReference>
<name>A0AAD3GZ87_9STRA</name>
<feature type="region of interest" description="Disordered" evidence="2">
    <location>
        <begin position="210"/>
        <end position="247"/>
    </location>
</feature>
<sequence length="465" mass="51442">MASLKEQDCISVLLSLKEVSSTSPSMTHDRSPIANVHSNTKPAPSFLSPDQAAHQYSSVVSASKSSSTHSSTLSSDTKEDDDGTPDILASSSSHSMSTTTTASTSNSNKTSSFTSSSSSLMSNNFTVPEPLYREESISPNAMYHPSVSYFPHLNMHHRPMYHRNLGHSANSAIPPSFAQAPGFPYFPSGGSNFNTYGNGPNNGIHAASQELSKATVSESMPPLKQAKKSKKKKKPQPAPVDTDIQPNLNLQNVEIDLDDPAVLAQFVGESELVDANDRQYIPDYIFLSIAQLKPCYVTPLDRIGTYKTRQIGFKGMCCKHCGGEPGFGRYFPETLRSLSQTTTSQTIVKHIAYKCRKAPKEIRNSVRALKELQEQKDELAKQYQRSRFEERPKYGSRKVFFQRLWARLHEEQAVSGHGHALGFAVEHKKPQGMARREVLMPNSPMAASPGRMRFVSYCERDKENV</sequence>
<feature type="compositionally biased region" description="Low complexity" evidence="2">
    <location>
        <begin position="57"/>
        <end position="75"/>
    </location>
</feature>
<accession>A0AAD3GZ87</accession>
<evidence type="ECO:0000313" key="3">
    <source>
        <dbReference type="EMBL" id="GFH44807.1"/>
    </source>
</evidence>
<dbReference type="EMBL" id="BLLK01000020">
    <property type="protein sequence ID" value="GFH44807.1"/>
    <property type="molecule type" value="Genomic_DNA"/>
</dbReference>
<evidence type="ECO:0000256" key="1">
    <source>
        <dbReference type="SAM" id="Coils"/>
    </source>
</evidence>
<reference evidence="3 4" key="1">
    <citation type="journal article" date="2021" name="Sci. Rep.">
        <title>The genome of the diatom Chaetoceros tenuissimus carries an ancient integrated fragment of an extant virus.</title>
        <authorList>
            <person name="Hongo Y."/>
            <person name="Kimura K."/>
            <person name="Takaki Y."/>
            <person name="Yoshida Y."/>
            <person name="Baba S."/>
            <person name="Kobayashi G."/>
            <person name="Nagasaki K."/>
            <person name="Hano T."/>
            <person name="Tomaru Y."/>
        </authorList>
    </citation>
    <scope>NUCLEOTIDE SEQUENCE [LARGE SCALE GENOMIC DNA]</scope>
    <source>
        <strain evidence="3 4">NIES-3715</strain>
    </source>
</reference>